<dbReference type="AlphaFoldDB" id="A0A0P7IV37"/>
<accession>A0A0P7IV37</accession>
<proteinExistence type="predicted"/>
<feature type="signal peptide" evidence="1">
    <location>
        <begin position="1"/>
        <end position="24"/>
    </location>
</feature>
<dbReference type="RefSeq" id="WP_055190858.1">
    <property type="nucleotide sequence ID" value="NZ_FPBS01000030.1"/>
</dbReference>
<dbReference type="Proteomes" id="UP000050471">
    <property type="component" value="Unassembled WGS sequence"/>
</dbReference>
<dbReference type="EMBL" id="LKBA01000008">
    <property type="protein sequence ID" value="KPN62941.1"/>
    <property type="molecule type" value="Genomic_DNA"/>
</dbReference>
<comment type="caution">
    <text evidence="2">The sequence shown here is derived from an EMBL/GenBank/DDBJ whole genome shotgun (WGS) entry which is preliminary data.</text>
</comment>
<sequence length="279" mass="31379">MIQGTLKTVSAVLLLITVATGATAQSTPQQPLPVDIRDVVNRPTPEFDRNDIVNPDSRFYQNNGTFAASGARRTLIENAARGVGIRAGFAAEAEQINAIVMQKWRRILDQHYNFRPLLMQNGVVVPPVITRIQGVRELPSSRLLYSAQIQYEIVKEPRLSTLPPSWMDYALLPIRDVRPPNNVSFENNAEKDLWRSAARAGWDEGVREARLAFVDAFNVLARDYAGMQLFHELARSGFVSVPRVDISRQATRIDENGRRAFVNEQAVRLVAGSRFRLRN</sequence>
<name>A0A0P7IV37_9RHOB</name>
<dbReference type="STRING" id="154981.AKJ29_01995"/>
<protein>
    <recommendedName>
        <fullName evidence="4">Type IV secretion system protein DotC</fullName>
    </recommendedName>
</protein>
<organism evidence="2 3">
    <name type="scientific">Aliiroseovarius crassostreae</name>
    <dbReference type="NCBI Taxonomy" id="154981"/>
    <lineage>
        <taxon>Bacteria</taxon>
        <taxon>Pseudomonadati</taxon>
        <taxon>Pseudomonadota</taxon>
        <taxon>Alphaproteobacteria</taxon>
        <taxon>Rhodobacterales</taxon>
        <taxon>Paracoccaceae</taxon>
        <taxon>Aliiroseovarius</taxon>
    </lineage>
</organism>
<evidence type="ECO:0000313" key="3">
    <source>
        <dbReference type="Proteomes" id="UP000050471"/>
    </source>
</evidence>
<feature type="chain" id="PRO_5006139992" description="Type IV secretion system protein DotC" evidence="1">
    <location>
        <begin position="25"/>
        <end position="279"/>
    </location>
</feature>
<reference evidence="2 3" key="1">
    <citation type="submission" date="2015-09" db="EMBL/GenBank/DDBJ databases">
        <title>Draft genome sequence of Aliiroseovarius crassostreae CV919-312TSm, the causative agent of Roseovarius Oyster Disease (formerly Juvenile Oyster Disease).</title>
        <authorList>
            <person name="Kessner L."/>
            <person name="Spinard E."/>
            <person name="Nelson D."/>
        </authorList>
    </citation>
    <scope>NUCLEOTIDE SEQUENCE [LARGE SCALE GENOMIC DNA]</scope>
    <source>
        <strain evidence="2 3">CV919-312</strain>
    </source>
</reference>
<gene>
    <name evidence="2" type="ORF">AKJ29_01995</name>
</gene>
<evidence type="ECO:0000313" key="2">
    <source>
        <dbReference type="EMBL" id="KPN62941.1"/>
    </source>
</evidence>
<dbReference type="OrthoDB" id="7992122at2"/>
<keyword evidence="3" id="KW-1185">Reference proteome</keyword>
<dbReference type="InterPro" id="IPR031618">
    <property type="entry name" value="T4SS_TraI"/>
</dbReference>
<dbReference type="Pfam" id="PF16932">
    <property type="entry name" value="T4SS_TraI"/>
    <property type="match status" value="1"/>
</dbReference>
<keyword evidence="1" id="KW-0732">Signal</keyword>
<evidence type="ECO:0000256" key="1">
    <source>
        <dbReference type="SAM" id="SignalP"/>
    </source>
</evidence>
<evidence type="ECO:0008006" key="4">
    <source>
        <dbReference type="Google" id="ProtNLM"/>
    </source>
</evidence>